<sequence length="179" mass="20301">MTDRQQREQAITALAFKTQATKFDGVVMAVYLDDPQITVVLTPDLLSACQRLSTAEWFPKLGELVKACHSAAYDRLQADQERMLKLAASNQREPDAPYCDECRDTGWIDSRWCDGAGDAADTSKRRVNFPKHRYCGDGKHHAPHSWTERCECWMRKTQAARDLHAAQDSAKPGRKARYV</sequence>
<gene>
    <name evidence="1" type="ORF">UFOVP509_29</name>
</gene>
<protein>
    <submittedName>
        <fullName evidence="1">Uncharacterized protein</fullName>
    </submittedName>
</protein>
<name>A0A6J5MQU6_9CAUD</name>
<reference evidence="1" key="1">
    <citation type="submission" date="2020-04" db="EMBL/GenBank/DDBJ databases">
        <authorList>
            <person name="Chiriac C."/>
            <person name="Salcher M."/>
            <person name="Ghai R."/>
            <person name="Kavagutti S V."/>
        </authorList>
    </citation>
    <scope>NUCLEOTIDE SEQUENCE</scope>
</reference>
<dbReference type="EMBL" id="LR796479">
    <property type="protein sequence ID" value="CAB4147430.1"/>
    <property type="molecule type" value="Genomic_DNA"/>
</dbReference>
<proteinExistence type="predicted"/>
<organism evidence="1">
    <name type="scientific">uncultured Caudovirales phage</name>
    <dbReference type="NCBI Taxonomy" id="2100421"/>
    <lineage>
        <taxon>Viruses</taxon>
        <taxon>Duplodnaviria</taxon>
        <taxon>Heunggongvirae</taxon>
        <taxon>Uroviricota</taxon>
        <taxon>Caudoviricetes</taxon>
        <taxon>Peduoviridae</taxon>
        <taxon>Maltschvirus</taxon>
        <taxon>Maltschvirus maltsch</taxon>
    </lineage>
</organism>
<accession>A0A6J5MQU6</accession>
<evidence type="ECO:0000313" key="1">
    <source>
        <dbReference type="EMBL" id="CAB4147430.1"/>
    </source>
</evidence>